<keyword evidence="4" id="KW-1185">Reference proteome</keyword>
<dbReference type="GO" id="GO:0009036">
    <property type="term" value="F:type II site-specific deoxyribonuclease activity"/>
    <property type="evidence" value="ECO:0007669"/>
    <property type="project" value="InterPro"/>
</dbReference>
<evidence type="ECO:0000313" key="4">
    <source>
        <dbReference type="Proteomes" id="UP000641932"/>
    </source>
</evidence>
<dbReference type="InterPro" id="IPR009528">
    <property type="entry name" value="Restrct_endonuc_II_BsuBI_C"/>
</dbReference>
<feature type="domain" description="BsuBI/PstI restriction endonuclease HTH" evidence="2">
    <location>
        <begin position="8"/>
        <end position="154"/>
    </location>
</feature>
<dbReference type="GO" id="GO:0003677">
    <property type="term" value="F:DNA binding"/>
    <property type="evidence" value="ECO:0007669"/>
    <property type="project" value="InterPro"/>
</dbReference>
<gene>
    <name evidence="3" type="ORF">GCM10012280_62460</name>
</gene>
<dbReference type="Gene3D" id="1.10.10.1820">
    <property type="entry name" value="BsuBI/PstI restriction endonuclease-like"/>
    <property type="match status" value="1"/>
</dbReference>
<dbReference type="InterPro" id="IPR041454">
    <property type="entry name" value="BsuBI/PstI_N"/>
</dbReference>
<protein>
    <submittedName>
        <fullName evidence="3">Type II restriction endonuclease BsuBI</fullName>
    </submittedName>
</protein>
<evidence type="ECO:0000313" key="3">
    <source>
        <dbReference type="EMBL" id="GGO98401.1"/>
    </source>
</evidence>
<accession>A0A917ZW20</accession>
<dbReference type="AlphaFoldDB" id="A0A917ZW20"/>
<dbReference type="EMBL" id="BMMS01000038">
    <property type="protein sequence ID" value="GGO98401.1"/>
    <property type="molecule type" value="Genomic_DNA"/>
</dbReference>
<dbReference type="Proteomes" id="UP000641932">
    <property type="component" value="Unassembled WGS sequence"/>
</dbReference>
<reference evidence="3" key="2">
    <citation type="submission" date="2020-09" db="EMBL/GenBank/DDBJ databases">
        <authorList>
            <person name="Sun Q."/>
            <person name="Zhou Y."/>
        </authorList>
    </citation>
    <scope>NUCLEOTIDE SEQUENCE</scope>
    <source>
        <strain evidence="3">CGMCC 4.7201</strain>
    </source>
</reference>
<reference evidence="3" key="1">
    <citation type="journal article" date="2014" name="Int. J. Syst. Evol. Microbiol.">
        <title>Complete genome sequence of Corynebacterium casei LMG S-19264T (=DSM 44701T), isolated from a smear-ripened cheese.</title>
        <authorList>
            <consortium name="US DOE Joint Genome Institute (JGI-PGF)"/>
            <person name="Walter F."/>
            <person name="Albersmeier A."/>
            <person name="Kalinowski J."/>
            <person name="Ruckert C."/>
        </authorList>
    </citation>
    <scope>NUCLEOTIDE SEQUENCE</scope>
    <source>
        <strain evidence="3">CGMCC 4.7201</strain>
    </source>
</reference>
<keyword evidence="3" id="KW-0255">Endonuclease</keyword>
<comment type="caution">
    <text evidence="3">The sequence shown here is derived from an EMBL/GenBank/DDBJ whole genome shotgun (WGS) entry which is preliminary data.</text>
</comment>
<dbReference type="GO" id="GO:0009307">
    <property type="term" value="P:DNA restriction-modification system"/>
    <property type="evidence" value="ECO:0007669"/>
    <property type="project" value="InterPro"/>
</dbReference>
<evidence type="ECO:0000259" key="2">
    <source>
        <dbReference type="Pfam" id="PF17728"/>
    </source>
</evidence>
<dbReference type="RefSeq" id="WP_189135203.1">
    <property type="nucleotide sequence ID" value="NZ_BMMS01000038.1"/>
</dbReference>
<dbReference type="InterPro" id="IPR041962">
    <property type="entry name" value="BsuBI/PstI_N_sf"/>
</dbReference>
<keyword evidence="3" id="KW-0378">Hydrolase</keyword>
<dbReference type="Gene3D" id="3.40.1350.80">
    <property type="match status" value="1"/>
</dbReference>
<dbReference type="InterPro" id="IPR041963">
    <property type="entry name" value="BsuBI/PstI_C_sf"/>
</dbReference>
<dbReference type="Pfam" id="PF06616">
    <property type="entry name" value="BsuBI_PstI_RE"/>
    <property type="match status" value="1"/>
</dbReference>
<dbReference type="GO" id="GO:0000287">
    <property type="term" value="F:magnesium ion binding"/>
    <property type="evidence" value="ECO:0007669"/>
    <property type="project" value="InterPro"/>
</dbReference>
<keyword evidence="3" id="KW-0540">Nuclease</keyword>
<dbReference type="Pfam" id="PF17728">
    <property type="entry name" value="BsuBI_PstI_RE_N"/>
    <property type="match status" value="1"/>
</dbReference>
<sequence>MTKAQQEKKLEEAKDILAAIGMPPKQQNTRTALVLLAMFDLRPDQEWAEVSSNTLGITECMDWMAAYYPDIPKGTKDPSRYAPNSRESVRKESVHQLIDAGILVKNSDAPGRATNDKNNRYHPSQLAIRALMTYGTSTWQESLDEFHAEWEKLTELWAAERSIHRVPVRLPDGREVELSPGEHSELIGTVVERFASQFTPGGTVVYLGDTGSKWIVNELEYLAELGVVVDAHGKMPDVVIHYTERDWLVLVEAVTSTGPVNGLRVAQLKKLFEGARPGLVFVTAFQTKRKFRQFAADIAWETEVWVAEEETHMVHFNGERFLGPYDDTHE</sequence>
<name>A0A917ZW20_9ACTN</name>
<evidence type="ECO:0000259" key="1">
    <source>
        <dbReference type="Pfam" id="PF06616"/>
    </source>
</evidence>
<feature type="domain" description="BsuBI/PstI restriction endonuclease" evidence="1">
    <location>
        <begin position="166"/>
        <end position="319"/>
    </location>
</feature>
<proteinExistence type="predicted"/>
<organism evidence="3 4">
    <name type="scientific">Wenjunlia tyrosinilytica</name>
    <dbReference type="NCBI Taxonomy" id="1544741"/>
    <lineage>
        <taxon>Bacteria</taxon>
        <taxon>Bacillati</taxon>
        <taxon>Actinomycetota</taxon>
        <taxon>Actinomycetes</taxon>
        <taxon>Kitasatosporales</taxon>
        <taxon>Streptomycetaceae</taxon>
        <taxon>Wenjunlia</taxon>
    </lineage>
</organism>